<evidence type="ECO:0000313" key="2">
    <source>
        <dbReference type="Proteomes" id="UP000308600"/>
    </source>
</evidence>
<evidence type="ECO:0000313" key="1">
    <source>
        <dbReference type="EMBL" id="TFK71498.1"/>
    </source>
</evidence>
<name>A0ACD3AZR5_9AGAR</name>
<dbReference type="Proteomes" id="UP000308600">
    <property type="component" value="Unassembled WGS sequence"/>
</dbReference>
<dbReference type="EMBL" id="ML208297">
    <property type="protein sequence ID" value="TFK71498.1"/>
    <property type="molecule type" value="Genomic_DNA"/>
</dbReference>
<accession>A0ACD3AZR5</accession>
<reference evidence="1 2" key="1">
    <citation type="journal article" date="2019" name="Nat. Ecol. Evol.">
        <title>Megaphylogeny resolves global patterns of mushroom evolution.</title>
        <authorList>
            <person name="Varga T."/>
            <person name="Krizsan K."/>
            <person name="Foldi C."/>
            <person name="Dima B."/>
            <person name="Sanchez-Garcia M."/>
            <person name="Sanchez-Ramirez S."/>
            <person name="Szollosi G.J."/>
            <person name="Szarkandi J.G."/>
            <person name="Papp V."/>
            <person name="Albert L."/>
            <person name="Andreopoulos W."/>
            <person name="Angelini C."/>
            <person name="Antonin V."/>
            <person name="Barry K.W."/>
            <person name="Bougher N.L."/>
            <person name="Buchanan P."/>
            <person name="Buyck B."/>
            <person name="Bense V."/>
            <person name="Catcheside P."/>
            <person name="Chovatia M."/>
            <person name="Cooper J."/>
            <person name="Damon W."/>
            <person name="Desjardin D."/>
            <person name="Finy P."/>
            <person name="Geml J."/>
            <person name="Haridas S."/>
            <person name="Hughes K."/>
            <person name="Justo A."/>
            <person name="Karasinski D."/>
            <person name="Kautmanova I."/>
            <person name="Kiss B."/>
            <person name="Kocsube S."/>
            <person name="Kotiranta H."/>
            <person name="LaButti K.M."/>
            <person name="Lechner B.E."/>
            <person name="Liimatainen K."/>
            <person name="Lipzen A."/>
            <person name="Lukacs Z."/>
            <person name="Mihaltcheva S."/>
            <person name="Morgado L.N."/>
            <person name="Niskanen T."/>
            <person name="Noordeloos M.E."/>
            <person name="Ohm R.A."/>
            <person name="Ortiz-Santana B."/>
            <person name="Ovrebo C."/>
            <person name="Racz N."/>
            <person name="Riley R."/>
            <person name="Savchenko A."/>
            <person name="Shiryaev A."/>
            <person name="Soop K."/>
            <person name="Spirin V."/>
            <person name="Szebenyi C."/>
            <person name="Tomsovsky M."/>
            <person name="Tulloss R.E."/>
            <person name="Uehling J."/>
            <person name="Grigoriev I.V."/>
            <person name="Vagvolgyi C."/>
            <person name="Papp T."/>
            <person name="Martin F.M."/>
            <person name="Miettinen O."/>
            <person name="Hibbett D.S."/>
            <person name="Nagy L.G."/>
        </authorList>
    </citation>
    <scope>NUCLEOTIDE SEQUENCE [LARGE SCALE GENOMIC DNA]</scope>
    <source>
        <strain evidence="1 2">NL-1719</strain>
    </source>
</reference>
<organism evidence="1 2">
    <name type="scientific">Pluteus cervinus</name>
    <dbReference type="NCBI Taxonomy" id="181527"/>
    <lineage>
        <taxon>Eukaryota</taxon>
        <taxon>Fungi</taxon>
        <taxon>Dikarya</taxon>
        <taxon>Basidiomycota</taxon>
        <taxon>Agaricomycotina</taxon>
        <taxon>Agaricomycetes</taxon>
        <taxon>Agaricomycetidae</taxon>
        <taxon>Agaricales</taxon>
        <taxon>Pluteineae</taxon>
        <taxon>Pluteaceae</taxon>
        <taxon>Pluteus</taxon>
    </lineage>
</organism>
<protein>
    <submittedName>
        <fullName evidence="1">Uncharacterized protein</fullName>
    </submittedName>
</protein>
<proteinExistence type="predicted"/>
<gene>
    <name evidence="1" type="ORF">BDN72DRAFT_895606</name>
</gene>
<sequence>MCLPRLDSEPVTLDMHALRTFTSCGQDDCIIGPDLLTLCRMMEMPVDSFIRDWRAQERSRPFLFRIITALLWLRVMLRGLLDPLSAFEGSRQALIHKTSSLSSLARLFAFVNAVLCIAILVNTRYEVVLLLYGTPFVAGILLHHFLRFDTVRTR</sequence>
<keyword evidence="2" id="KW-1185">Reference proteome</keyword>